<protein>
    <recommendedName>
        <fullName evidence="5">C2 domain-containing protein</fullName>
    </recommendedName>
</protein>
<evidence type="ECO:0000313" key="7">
    <source>
        <dbReference type="Proteomes" id="UP000230233"/>
    </source>
</evidence>
<dbReference type="SUPFAM" id="SSF49562">
    <property type="entry name" value="C2 domain (Calcium/lipid-binding domain, CaLB)"/>
    <property type="match status" value="3"/>
</dbReference>
<dbReference type="Gene3D" id="2.60.40.150">
    <property type="entry name" value="C2 domain"/>
    <property type="match status" value="3"/>
</dbReference>
<accession>A0A2G5VKY9</accession>
<dbReference type="Proteomes" id="UP000230233">
    <property type="component" value="Chromosome I"/>
</dbReference>
<dbReference type="STRING" id="1611254.A0A2G5VKY9"/>
<dbReference type="Pfam" id="PF00168">
    <property type="entry name" value="C2"/>
    <property type="match status" value="3"/>
</dbReference>
<feature type="compositionally biased region" description="Basic residues" evidence="3">
    <location>
        <begin position="73"/>
        <end position="83"/>
    </location>
</feature>
<feature type="compositionally biased region" description="Acidic residues" evidence="3">
    <location>
        <begin position="35"/>
        <end position="46"/>
    </location>
</feature>
<dbReference type="InterPro" id="IPR035892">
    <property type="entry name" value="C2_domain_sf"/>
</dbReference>
<dbReference type="PANTHER" id="PTHR45911:SF4">
    <property type="entry name" value="MULTIPLE C2 AND TRANSMEMBRANE DOMAIN-CONTAINING PROTEIN"/>
    <property type="match status" value="1"/>
</dbReference>
<gene>
    <name evidence="6" type="primary">Cni-mctp-1</name>
    <name evidence="6" type="synonym">Cnig_chr_I.g2513</name>
    <name evidence="6" type="ORF">B9Z55_002513</name>
</gene>
<reference evidence="7" key="1">
    <citation type="submission" date="2017-10" db="EMBL/GenBank/DDBJ databases">
        <title>Rapid genome shrinkage in a self-fertile nematode reveals novel sperm competition proteins.</title>
        <authorList>
            <person name="Yin D."/>
            <person name="Schwarz E.M."/>
            <person name="Thomas C.G."/>
            <person name="Felde R.L."/>
            <person name="Korf I.F."/>
            <person name="Cutter A.D."/>
            <person name="Schartner C.M."/>
            <person name="Ralston E.J."/>
            <person name="Meyer B.J."/>
            <person name="Haag E.S."/>
        </authorList>
    </citation>
    <scope>NUCLEOTIDE SEQUENCE [LARGE SCALE GENOMIC DNA]</scope>
    <source>
        <strain evidence="7">JU1422</strain>
    </source>
</reference>
<keyword evidence="7" id="KW-1185">Reference proteome</keyword>
<dbReference type="GO" id="GO:0030672">
    <property type="term" value="C:synaptic vesicle membrane"/>
    <property type="evidence" value="ECO:0007669"/>
    <property type="project" value="TreeGrafter"/>
</dbReference>
<evidence type="ECO:0000256" key="2">
    <source>
        <dbReference type="ARBA" id="ARBA00022837"/>
    </source>
</evidence>
<keyword evidence="2" id="KW-0106">Calcium</keyword>
<dbReference type="PRINTS" id="PR00360">
    <property type="entry name" value="C2DOMAIN"/>
</dbReference>
<feature type="domain" description="C2" evidence="5">
    <location>
        <begin position="316"/>
        <end position="427"/>
    </location>
</feature>
<comment type="caution">
    <text evidence="6">The sequence shown here is derived from an EMBL/GenBank/DDBJ whole genome shotgun (WGS) entry which is preliminary data.</text>
</comment>
<proteinExistence type="predicted"/>
<dbReference type="CDD" id="cd08377">
    <property type="entry name" value="C2C_MCTP_PRT"/>
    <property type="match status" value="1"/>
</dbReference>
<dbReference type="AlphaFoldDB" id="A0A2G5VKY9"/>
<feature type="domain" description="C2" evidence="5">
    <location>
        <begin position="158"/>
        <end position="276"/>
    </location>
</feature>
<dbReference type="SMART" id="SM00239">
    <property type="entry name" value="C2"/>
    <property type="match status" value="3"/>
</dbReference>
<dbReference type="InterPro" id="IPR000008">
    <property type="entry name" value="C2_dom"/>
</dbReference>
<feature type="region of interest" description="Disordered" evidence="3">
    <location>
        <begin position="1"/>
        <end position="88"/>
    </location>
</feature>
<evidence type="ECO:0000313" key="6">
    <source>
        <dbReference type="EMBL" id="PIC52377.1"/>
    </source>
</evidence>
<keyword evidence="1" id="KW-0479">Metal-binding</keyword>
<dbReference type="FunFam" id="2.60.40.150:FF:000256">
    <property type="entry name" value="Predicted protein"/>
    <property type="match status" value="1"/>
</dbReference>
<dbReference type="OrthoDB" id="5973539at2759"/>
<dbReference type="FunFam" id="2.60.40.150:FF:000167">
    <property type="entry name" value="Multiple C2 domains, transmembrane 2a"/>
    <property type="match status" value="1"/>
</dbReference>
<feature type="transmembrane region" description="Helical" evidence="4">
    <location>
        <begin position="667"/>
        <end position="693"/>
    </location>
</feature>
<name>A0A2G5VKY9_9PELO</name>
<organism evidence="6 7">
    <name type="scientific">Caenorhabditis nigoni</name>
    <dbReference type="NCBI Taxonomy" id="1611254"/>
    <lineage>
        <taxon>Eukaryota</taxon>
        <taxon>Metazoa</taxon>
        <taxon>Ecdysozoa</taxon>
        <taxon>Nematoda</taxon>
        <taxon>Chromadorea</taxon>
        <taxon>Rhabditida</taxon>
        <taxon>Rhabditina</taxon>
        <taxon>Rhabditomorpha</taxon>
        <taxon>Rhabditoidea</taxon>
        <taxon>Rhabditidae</taxon>
        <taxon>Peloderinae</taxon>
        <taxon>Caenorhabditis</taxon>
    </lineage>
</organism>
<dbReference type="CDD" id="cd04042">
    <property type="entry name" value="C2A_MCTP_PRT"/>
    <property type="match status" value="1"/>
</dbReference>
<dbReference type="PROSITE" id="PS50004">
    <property type="entry name" value="C2"/>
    <property type="match status" value="3"/>
</dbReference>
<keyword evidence="4" id="KW-0812">Transmembrane</keyword>
<feature type="domain" description="C2" evidence="5">
    <location>
        <begin position="468"/>
        <end position="585"/>
    </location>
</feature>
<feature type="region of interest" description="Disordered" evidence="3">
    <location>
        <begin position="711"/>
        <end position="731"/>
    </location>
</feature>
<dbReference type="FunFam" id="2.60.40.150:FF:000174">
    <property type="entry name" value="Multiple C2 domains, transmembrane 2a"/>
    <property type="match status" value="1"/>
</dbReference>
<keyword evidence="4" id="KW-0472">Membrane</keyword>
<dbReference type="EMBL" id="PDUG01000001">
    <property type="protein sequence ID" value="PIC52377.1"/>
    <property type="molecule type" value="Genomic_DNA"/>
</dbReference>
<sequence>MPCLQLIRRRKKKKKEEIEEEIEDVRRMKGGRNEEENENEEDDEPVESSSIGCSPLTRRRRKSAAVGSSASEKHHHNHGHQSPRKSPGFRFRRIFDTFTFTRSLKPQYSLEHNLRYWDLRSRSPSLLSRTSDVLFQYKIHNTCESVQNYYLFQNDEEESDETQKCTEGGEMDVVTHLLLEVRLNNGEDLPVKDASGSSDPYVKFRYKDAIVYKSGTIFKNLNPSWDEEFQMIVDDVTSPIRLEVFDFDRFCSDDFMGAAEVDLSQVKWCTSTDFHVNLLDEVNEPAGKVSISVTITPMTQLEVQQFQQKAKNGILSNTEKKKEQRANNTQDWAKLVNIVLVEGKGIRVDEKSPDAFCKFKLGQEKYKTKVCSNTEPKWIEQFDLHVFDTSDQILQMACIDRNTNAIIGRISIDLSTVSLDETLQHWYHLEGGPEDAQVLLLITVSGSHGAGETIETDEFNYNDIRNTRIQKYDISNTFNDISDIGTLTVKLFGAEDLVAKDFGGKSDPFAILELVNTRVQTNTIYKTLSPSWNKIYTFAVKDIHTYLQVTIFDEDPNNRFEFLGRVRIPLKSIRNCEKRWYGLKDEKLKKRVKGEVLLELDVIWNNIRAAIRTFKPMERKYISQDQKFKPALFKTYFVELKDFVSSLASCKNDIEYLLSWHSRPKSLAAYVVFMIFVYYFQIFFIPLMILALFGYNFVKFKTNGEEISRTPRHSLKGQKSEEEDEKSGGALSTLSSIPDILQSVQSFLHFTTQLIQKIKNTFNFTDIWLSSLAIIVLFIAFVLLYFVPLRWIIMVWGTNKFSKKLRDPKFVDNNEVLDYLSRVPSNTELQEQSNERVNRPINL</sequence>
<dbReference type="GO" id="GO:0046928">
    <property type="term" value="P:regulation of neurotransmitter secretion"/>
    <property type="evidence" value="ECO:0007669"/>
    <property type="project" value="TreeGrafter"/>
</dbReference>
<evidence type="ECO:0000256" key="1">
    <source>
        <dbReference type="ARBA" id="ARBA00022723"/>
    </source>
</evidence>
<feature type="transmembrane region" description="Helical" evidence="4">
    <location>
        <begin position="767"/>
        <end position="787"/>
    </location>
</feature>
<evidence type="ECO:0000259" key="5">
    <source>
        <dbReference type="PROSITE" id="PS50004"/>
    </source>
</evidence>
<dbReference type="GO" id="GO:0005509">
    <property type="term" value="F:calcium ion binding"/>
    <property type="evidence" value="ECO:0007669"/>
    <property type="project" value="TreeGrafter"/>
</dbReference>
<evidence type="ECO:0000256" key="4">
    <source>
        <dbReference type="SAM" id="Phobius"/>
    </source>
</evidence>
<dbReference type="PANTHER" id="PTHR45911">
    <property type="entry name" value="C2 DOMAIN-CONTAINING PROTEIN"/>
    <property type="match status" value="1"/>
</dbReference>
<feature type="compositionally biased region" description="Basic and acidic residues" evidence="3">
    <location>
        <begin position="24"/>
        <end position="34"/>
    </location>
</feature>
<evidence type="ECO:0000256" key="3">
    <source>
        <dbReference type="SAM" id="MobiDB-lite"/>
    </source>
</evidence>
<keyword evidence="4" id="KW-1133">Transmembrane helix</keyword>
<dbReference type="CDD" id="cd08376">
    <property type="entry name" value="C2B_MCTP_PRT"/>
    <property type="match status" value="1"/>
</dbReference>